<dbReference type="PROSITE" id="PS00107">
    <property type="entry name" value="PROTEIN_KINASE_ATP"/>
    <property type="match status" value="1"/>
</dbReference>
<evidence type="ECO:0000313" key="3">
    <source>
        <dbReference type="EMBL" id="ABI99138.1"/>
    </source>
</evidence>
<keyword evidence="1" id="KW-0067">ATP-binding</keyword>
<dbReference type="SMART" id="SM00220">
    <property type="entry name" value="S_TKc"/>
    <property type="match status" value="1"/>
</dbReference>
<proteinExistence type="predicted"/>
<reference evidence="3 4" key="1">
    <citation type="journal article" date="2005" name="J. Virol.">
        <title>Genome of deerpox virus.</title>
        <authorList>
            <person name="Afonso C.L."/>
            <person name="Delhon G."/>
            <person name="Tulman E.R."/>
            <person name="Lu Z."/>
            <person name="Zsak A."/>
            <person name="Becerra V.M."/>
            <person name="Zsak L."/>
            <person name="Kutish G.F."/>
            <person name="Rock D.L."/>
        </authorList>
    </citation>
    <scope>NUCLEOTIDE SEQUENCE [LARGE SCALE GENOMIC DNA]</scope>
    <source>
        <strain evidence="3">W-1170-84</strain>
    </source>
</reference>
<protein>
    <submittedName>
        <fullName evidence="3">Serine/threonine protein kinase</fullName>
    </submittedName>
</protein>
<dbReference type="Gene3D" id="1.10.510.10">
    <property type="entry name" value="Transferase(Phosphotransferase) domain 1"/>
    <property type="match status" value="1"/>
</dbReference>
<sequence>MPKKINNEMFDEGETLTDNTGRRWKLGNIIGKGGFGFIYLSFLYIDDTHIDTEERYVIKIEPKSNGPLFVEQIFYQRICKKELIEKWLKENNIQYIGIPTFYGFGFCKKNKIEYRFIIIDRLGCDLNKIISVNNNKLPVRSVFLIAINIINTLKYLHNNGYTHSDIKSSNIAIGLHDKNKIYLLDYGLSYRYMINGKHVEYKRDPKKMHNGTIEFTSVDMHRGACPSRRGDLEILGYCMITWLGGKLPWEDNLKNCNYVMNSKVDHLKDVSLFIEKCLGNHYPKKLLDYFIYVNSLEYDSTPDYKKLISFLSVKT</sequence>
<feature type="domain" description="Protein kinase" evidence="2">
    <location>
        <begin position="24"/>
        <end position="315"/>
    </location>
</feature>
<dbReference type="EMBL" id="AY689437">
    <property type="protein sequence ID" value="ABI99138.1"/>
    <property type="molecule type" value="Genomic_DNA"/>
</dbReference>
<evidence type="ECO:0000256" key="1">
    <source>
        <dbReference type="PROSITE-ProRule" id="PRU10141"/>
    </source>
</evidence>
<keyword evidence="3" id="KW-0808">Transferase</keyword>
<dbReference type="InterPro" id="IPR017441">
    <property type="entry name" value="Protein_kinase_ATP_BS"/>
</dbReference>
<name>Q08F27_DPV84</name>
<feature type="binding site" evidence="1">
    <location>
        <position position="59"/>
    </location>
    <ligand>
        <name>ATP</name>
        <dbReference type="ChEBI" id="CHEBI:30616"/>
    </ligand>
</feature>
<dbReference type="PANTHER" id="PTHR11909">
    <property type="entry name" value="CASEIN KINASE-RELATED"/>
    <property type="match status" value="1"/>
</dbReference>
<dbReference type="InterPro" id="IPR050235">
    <property type="entry name" value="CK1_Ser-Thr_kinase"/>
</dbReference>
<keyword evidence="1" id="KW-0547">Nucleotide-binding</keyword>
<dbReference type="InterPro" id="IPR000719">
    <property type="entry name" value="Prot_kinase_dom"/>
</dbReference>
<dbReference type="PROSITE" id="PS50011">
    <property type="entry name" value="PROTEIN_KINASE_DOM"/>
    <property type="match status" value="1"/>
</dbReference>
<dbReference type="GO" id="GO:0005524">
    <property type="term" value="F:ATP binding"/>
    <property type="evidence" value="ECO:0007669"/>
    <property type="project" value="UniProtKB-UniRule"/>
</dbReference>
<evidence type="ECO:0000313" key="4">
    <source>
        <dbReference type="Proteomes" id="UP000162522"/>
    </source>
</evidence>
<dbReference type="InterPro" id="IPR011009">
    <property type="entry name" value="Kinase-like_dom_sf"/>
</dbReference>
<dbReference type="Pfam" id="PF00069">
    <property type="entry name" value="Pkinase"/>
    <property type="match status" value="1"/>
</dbReference>
<dbReference type="Proteomes" id="UP000162522">
    <property type="component" value="Segment"/>
</dbReference>
<accession>Q08F27</accession>
<dbReference type="GO" id="GO:0004674">
    <property type="term" value="F:protein serine/threonine kinase activity"/>
    <property type="evidence" value="ECO:0007669"/>
    <property type="project" value="UniProtKB-KW"/>
</dbReference>
<keyword evidence="3" id="KW-0418">Kinase</keyword>
<dbReference type="SUPFAM" id="SSF56112">
    <property type="entry name" value="Protein kinase-like (PK-like)"/>
    <property type="match status" value="1"/>
</dbReference>
<gene>
    <name evidence="3" type="ORF">DpV84gp154</name>
</gene>
<organismHost>
    <name type="scientific">Odocoileus hemionus</name>
    <name type="common">Mule deer</name>
    <name type="synonym">Cervus hemionus</name>
    <dbReference type="NCBI Taxonomy" id="9872"/>
</organismHost>
<evidence type="ECO:0000259" key="2">
    <source>
        <dbReference type="PROSITE" id="PS50011"/>
    </source>
</evidence>
<organism evidence="3 4">
    <name type="scientific">Deerpox virus (strain W-1170-84)</name>
    <name type="common">DPV</name>
    <dbReference type="NCBI Taxonomy" id="305676"/>
    <lineage>
        <taxon>Viruses</taxon>
        <taxon>Varidnaviria</taxon>
        <taxon>Bamfordvirae</taxon>
        <taxon>Nucleocytoviricota</taxon>
        <taxon>Pokkesviricetes</taxon>
        <taxon>Chitovirales</taxon>
        <taxon>Poxviridae</taxon>
        <taxon>Chordopoxvirinae</taxon>
        <taxon>Cervidpoxvirus</taxon>
        <taxon>Cervidpoxvirus muledeerpox</taxon>
        <taxon>Mule deerpox virus</taxon>
    </lineage>
</organism>
<keyword evidence="3" id="KW-0723">Serine/threonine-protein kinase</keyword>